<dbReference type="EMBL" id="JAPQES010000006">
    <property type="protein sequence ID" value="MCY6372080.1"/>
    <property type="molecule type" value="Genomic_DNA"/>
</dbReference>
<evidence type="ECO:0000313" key="2">
    <source>
        <dbReference type="Proteomes" id="UP001079657"/>
    </source>
</evidence>
<keyword evidence="2" id="KW-1185">Reference proteome</keyword>
<name>A0ABT4CSN9_9CLOT</name>
<accession>A0ABT4CSN9</accession>
<dbReference type="Proteomes" id="UP001079657">
    <property type="component" value="Unassembled WGS sequence"/>
</dbReference>
<proteinExistence type="predicted"/>
<reference evidence="1" key="1">
    <citation type="submission" date="2022-12" db="EMBL/GenBank/DDBJ databases">
        <authorList>
            <person name="Wang J."/>
        </authorList>
    </citation>
    <scope>NUCLEOTIDE SEQUENCE</scope>
    <source>
        <strain evidence="1">HY-42-06</strain>
    </source>
</reference>
<evidence type="ECO:0000313" key="1">
    <source>
        <dbReference type="EMBL" id="MCY6372080.1"/>
    </source>
</evidence>
<protein>
    <submittedName>
        <fullName evidence="1">Uncharacterized protein</fullName>
    </submittedName>
</protein>
<sequence>MFSLVRGGPKILLIESNNIKELLDYLKRNSKFKECDFQFAYENSAENYTILCLTNEMKEVVKEENISHVLLAKTQPDILLCNIINDGKNNLISKSRLAPRIIVMRAIGDCGKILEEIQKDHRGHIGKFENILSEYNNKGNVITLSNDILSNNISLLNTYKKALYVEEEYYSLLRSLRTHALRYVNEGLGNQDWHELEIKIYDRYGEYRLQYDRLVRVIDNLELGVILGESWGKDYPRFLMSVEVYRLRLFTIHDPKYIKKVLLALEYLEDGTRTVDYDLYYNRKKIDWTDVLEDKSMARNKLSYKYRTSIFPNLEQEEAQKIHDIEKQILKTRR</sequence>
<organism evidence="1 2">
    <name type="scientific">Clostridium ganghwense</name>
    <dbReference type="NCBI Taxonomy" id="312089"/>
    <lineage>
        <taxon>Bacteria</taxon>
        <taxon>Bacillati</taxon>
        <taxon>Bacillota</taxon>
        <taxon>Clostridia</taxon>
        <taxon>Eubacteriales</taxon>
        <taxon>Clostridiaceae</taxon>
        <taxon>Clostridium</taxon>
    </lineage>
</organism>
<comment type="caution">
    <text evidence="1">The sequence shown here is derived from an EMBL/GenBank/DDBJ whole genome shotgun (WGS) entry which is preliminary data.</text>
</comment>
<dbReference type="RefSeq" id="WP_268051002.1">
    <property type="nucleotide sequence ID" value="NZ_JAPQES010000006.1"/>
</dbReference>
<gene>
    <name evidence="1" type="ORF">OXH55_15700</name>
</gene>